<sequence length="79" mass="8944">MNPEFYLILVAEEFTDELADSVYEAGFDDSTLMMRSGKAAIWVRHRPGELKQVVREALRQANVGGLRVSHVEMESEVFA</sequence>
<evidence type="ECO:0000313" key="2">
    <source>
        <dbReference type="Proteomes" id="UP000326837"/>
    </source>
</evidence>
<keyword evidence="2" id="KW-1185">Reference proteome</keyword>
<dbReference type="AlphaFoldDB" id="A0A5K7X7F5"/>
<gene>
    <name evidence="1" type="ORF">PLANPX_1364</name>
</gene>
<reference evidence="2" key="1">
    <citation type="submission" date="2019-10" db="EMBL/GenBank/DDBJ databases">
        <title>Lacipirellula parvula gen. nov., sp. nov., representing a lineage of planctomycetes widespread in freshwater anoxic habitats, and description of the family Lacipirellulaceae.</title>
        <authorList>
            <person name="Dedysh S.N."/>
            <person name="Kulichevskaya I.S."/>
            <person name="Beletsky A.V."/>
            <person name="Rakitin A.L."/>
            <person name="Mardanov A.V."/>
            <person name="Ivanova A.A."/>
            <person name="Saltykova V.X."/>
            <person name="Rijpstra W.I.C."/>
            <person name="Sinninghe Damste J.S."/>
            <person name="Ravin N.V."/>
        </authorList>
    </citation>
    <scope>NUCLEOTIDE SEQUENCE [LARGE SCALE GENOMIC DNA]</scope>
    <source>
        <strain evidence="2">PX69</strain>
    </source>
</reference>
<accession>A0A5K7X7F5</accession>
<dbReference type="EMBL" id="AP021861">
    <property type="protein sequence ID" value="BBO31752.1"/>
    <property type="molecule type" value="Genomic_DNA"/>
</dbReference>
<protein>
    <submittedName>
        <fullName evidence="1">Uncharacterized protein</fullName>
    </submittedName>
</protein>
<dbReference type="Proteomes" id="UP000326837">
    <property type="component" value="Chromosome"/>
</dbReference>
<name>A0A5K7X7F5_9BACT</name>
<organism evidence="1 2">
    <name type="scientific">Lacipirellula parvula</name>
    <dbReference type="NCBI Taxonomy" id="2650471"/>
    <lineage>
        <taxon>Bacteria</taxon>
        <taxon>Pseudomonadati</taxon>
        <taxon>Planctomycetota</taxon>
        <taxon>Planctomycetia</taxon>
        <taxon>Pirellulales</taxon>
        <taxon>Lacipirellulaceae</taxon>
        <taxon>Lacipirellula</taxon>
    </lineage>
</organism>
<dbReference type="RefSeq" id="WP_152097838.1">
    <property type="nucleotide sequence ID" value="NZ_AP021861.1"/>
</dbReference>
<dbReference type="KEGG" id="lpav:PLANPX_1364"/>
<evidence type="ECO:0000313" key="1">
    <source>
        <dbReference type="EMBL" id="BBO31752.1"/>
    </source>
</evidence>
<proteinExistence type="predicted"/>